<evidence type="ECO:0000256" key="2">
    <source>
        <dbReference type="ARBA" id="ARBA00011056"/>
    </source>
</evidence>
<dbReference type="OrthoDB" id="1933892at2759"/>
<comment type="similarity">
    <text evidence="2">Belongs to the GLE1 family.</text>
</comment>
<dbReference type="Proteomes" id="UP000585474">
    <property type="component" value="Unassembled WGS sequence"/>
</dbReference>
<evidence type="ECO:0000256" key="3">
    <source>
        <dbReference type="ARBA" id="ARBA00022448"/>
    </source>
</evidence>
<evidence type="ECO:0000256" key="10">
    <source>
        <dbReference type="ARBA" id="ARBA00029983"/>
    </source>
</evidence>
<keyword evidence="4" id="KW-0509">mRNA transport</keyword>
<dbReference type="GO" id="GO:0000822">
    <property type="term" value="F:inositol hexakisphosphate binding"/>
    <property type="evidence" value="ECO:0007669"/>
    <property type="project" value="TreeGrafter"/>
</dbReference>
<evidence type="ECO:0000256" key="6">
    <source>
        <dbReference type="ARBA" id="ARBA00023010"/>
    </source>
</evidence>
<evidence type="ECO:0000256" key="5">
    <source>
        <dbReference type="ARBA" id="ARBA00022927"/>
    </source>
</evidence>
<evidence type="ECO:0000313" key="12">
    <source>
        <dbReference type="EMBL" id="GFY88206.1"/>
    </source>
</evidence>
<keyword evidence="13" id="KW-1185">Reference proteome</keyword>
<evidence type="ECO:0000256" key="9">
    <source>
        <dbReference type="ARBA" id="ARBA00026227"/>
    </source>
</evidence>
<proteinExistence type="inferred from homology"/>
<keyword evidence="8" id="KW-0539">Nucleus</keyword>
<evidence type="ECO:0000256" key="4">
    <source>
        <dbReference type="ARBA" id="ARBA00022816"/>
    </source>
</evidence>
<evidence type="ECO:0000256" key="11">
    <source>
        <dbReference type="SAM" id="MobiDB-lite"/>
    </source>
</evidence>
<dbReference type="AlphaFoldDB" id="A0A7J0EPS5"/>
<evidence type="ECO:0000256" key="8">
    <source>
        <dbReference type="ARBA" id="ARBA00023242"/>
    </source>
</evidence>
<dbReference type="GO" id="GO:0044614">
    <property type="term" value="C:nuclear pore cytoplasmic filaments"/>
    <property type="evidence" value="ECO:0007669"/>
    <property type="project" value="TreeGrafter"/>
</dbReference>
<keyword evidence="6" id="KW-0811">Translocation</keyword>
<dbReference type="GO" id="GO:0005543">
    <property type="term" value="F:phospholipid binding"/>
    <property type="evidence" value="ECO:0007669"/>
    <property type="project" value="TreeGrafter"/>
</dbReference>
<accession>A0A7J0EPS5</accession>
<dbReference type="PANTHER" id="PTHR12960">
    <property type="entry name" value="GLE-1-RELATED"/>
    <property type="match status" value="1"/>
</dbReference>
<dbReference type="InterPro" id="IPR012476">
    <property type="entry name" value="GLE1"/>
</dbReference>
<dbReference type="EMBL" id="BJWL01000006">
    <property type="protein sequence ID" value="GFY88206.1"/>
    <property type="molecule type" value="Genomic_DNA"/>
</dbReference>
<evidence type="ECO:0000256" key="7">
    <source>
        <dbReference type="ARBA" id="ARBA00023132"/>
    </source>
</evidence>
<keyword evidence="5" id="KW-0653">Protein transport</keyword>
<dbReference type="PANTHER" id="PTHR12960:SF0">
    <property type="entry name" value="MRNA EXPORT FACTOR GLE1"/>
    <property type="match status" value="1"/>
</dbReference>
<keyword evidence="3" id="KW-0813">Transport</keyword>
<reference evidence="12 13" key="1">
    <citation type="submission" date="2019-07" db="EMBL/GenBank/DDBJ databases">
        <title>De Novo Assembly of kiwifruit Actinidia rufa.</title>
        <authorList>
            <person name="Sugita-Konishi S."/>
            <person name="Sato K."/>
            <person name="Mori E."/>
            <person name="Abe Y."/>
            <person name="Kisaki G."/>
            <person name="Hamano K."/>
            <person name="Suezawa K."/>
            <person name="Otani M."/>
            <person name="Fukuda T."/>
            <person name="Manabe T."/>
            <person name="Gomi K."/>
            <person name="Tabuchi M."/>
            <person name="Akimitsu K."/>
            <person name="Kataoka I."/>
        </authorList>
    </citation>
    <scope>NUCLEOTIDE SEQUENCE [LARGE SCALE GENOMIC DNA]</scope>
    <source>
        <strain evidence="13">cv. Fuchu</strain>
    </source>
</reference>
<dbReference type="Gene3D" id="1.25.40.510">
    <property type="entry name" value="GLE1-like"/>
    <property type="match status" value="1"/>
</dbReference>
<comment type="subcellular location">
    <subcellularLocation>
        <location evidence="1">Nucleus</location>
        <location evidence="1">Nuclear pore complex</location>
    </subcellularLocation>
</comment>
<dbReference type="GO" id="GO:0005737">
    <property type="term" value="C:cytoplasm"/>
    <property type="evidence" value="ECO:0007669"/>
    <property type="project" value="TreeGrafter"/>
</dbReference>
<feature type="compositionally biased region" description="Polar residues" evidence="11">
    <location>
        <begin position="94"/>
        <end position="111"/>
    </location>
</feature>
<dbReference type="InterPro" id="IPR038506">
    <property type="entry name" value="GLE1-like_sf"/>
</dbReference>
<keyword evidence="7" id="KW-0906">Nuclear pore complex</keyword>
<organism evidence="12 13">
    <name type="scientific">Actinidia rufa</name>
    <dbReference type="NCBI Taxonomy" id="165716"/>
    <lineage>
        <taxon>Eukaryota</taxon>
        <taxon>Viridiplantae</taxon>
        <taxon>Streptophyta</taxon>
        <taxon>Embryophyta</taxon>
        <taxon>Tracheophyta</taxon>
        <taxon>Spermatophyta</taxon>
        <taxon>Magnoliopsida</taxon>
        <taxon>eudicotyledons</taxon>
        <taxon>Gunneridae</taxon>
        <taxon>Pentapetalae</taxon>
        <taxon>asterids</taxon>
        <taxon>Ericales</taxon>
        <taxon>Actinidiaceae</taxon>
        <taxon>Actinidia</taxon>
    </lineage>
</organism>
<dbReference type="GO" id="GO:0016973">
    <property type="term" value="P:poly(A)+ mRNA export from nucleus"/>
    <property type="evidence" value="ECO:0007669"/>
    <property type="project" value="InterPro"/>
</dbReference>
<dbReference type="GO" id="GO:0031369">
    <property type="term" value="F:translation initiation factor binding"/>
    <property type="evidence" value="ECO:0007669"/>
    <property type="project" value="TreeGrafter"/>
</dbReference>
<protein>
    <recommendedName>
        <fullName evidence="9">mRNA export factor GLE1</fullName>
    </recommendedName>
    <alternativeName>
        <fullName evidence="10">Nucleoporin GLE1</fullName>
    </alternativeName>
</protein>
<dbReference type="GO" id="GO:0015031">
    <property type="term" value="P:protein transport"/>
    <property type="evidence" value="ECO:0007669"/>
    <property type="project" value="UniProtKB-KW"/>
</dbReference>
<evidence type="ECO:0000256" key="1">
    <source>
        <dbReference type="ARBA" id="ARBA00004567"/>
    </source>
</evidence>
<gene>
    <name evidence="12" type="ORF">Acr_06g0001460</name>
</gene>
<name>A0A7J0EPS5_9ERIC</name>
<feature type="region of interest" description="Disordered" evidence="11">
    <location>
        <begin position="84"/>
        <end position="115"/>
    </location>
</feature>
<comment type="caution">
    <text evidence="12">The sequence shown here is derived from an EMBL/GenBank/DDBJ whole genome shotgun (WGS) entry which is preliminary data.</text>
</comment>
<sequence>MHPLDPSDKMLTSTLQGHSYMIRFSDTTIVYGWKWNHSAFNYEWRLDLRLKRELNKKMQQLIGRQQKKLWKRLLEKIQQGPTADVVAPKEATERQTGANSGTLNNQSNESGSDGMEIEGVQNTRCGKRLGMACYIPECLRAFLEMAGFALSRTYKTQFKKLLNIIYRDFVSALKERGGDAKLNKVITSIQTYAESNKFLEEPEGRYLPAEFFTITRVCS</sequence>
<evidence type="ECO:0000313" key="13">
    <source>
        <dbReference type="Proteomes" id="UP000585474"/>
    </source>
</evidence>